<evidence type="ECO:0000256" key="9">
    <source>
        <dbReference type="ARBA" id="ARBA00057399"/>
    </source>
</evidence>
<dbReference type="InterPro" id="IPR038765">
    <property type="entry name" value="Papain-like_cys_pep_sf"/>
</dbReference>
<keyword evidence="6" id="KW-0865">Zymogen</keyword>
<dbReference type="Pfam" id="PF00112">
    <property type="entry name" value="Peptidase_C1"/>
    <property type="match status" value="1"/>
</dbReference>
<evidence type="ECO:0000256" key="8">
    <source>
        <dbReference type="ARBA" id="ARBA00023180"/>
    </source>
</evidence>
<dbReference type="SUPFAM" id="SSF54001">
    <property type="entry name" value="Cysteine proteinases"/>
    <property type="match status" value="1"/>
</dbReference>
<evidence type="ECO:0000313" key="12">
    <source>
        <dbReference type="Proteomes" id="UP000053660"/>
    </source>
</evidence>
<comment type="similarity">
    <text evidence="1">Belongs to the peptidase C1 family.</text>
</comment>
<dbReference type="InterPro" id="IPR000169">
    <property type="entry name" value="Pept_cys_AS"/>
</dbReference>
<keyword evidence="4" id="KW-0378">Hydrolase</keyword>
<dbReference type="SMART" id="SM00645">
    <property type="entry name" value="Pept_C1"/>
    <property type="match status" value="1"/>
</dbReference>
<evidence type="ECO:0000256" key="2">
    <source>
        <dbReference type="ARBA" id="ARBA00022670"/>
    </source>
</evidence>
<dbReference type="GO" id="GO:0006508">
    <property type="term" value="P:proteolysis"/>
    <property type="evidence" value="ECO:0007669"/>
    <property type="project" value="UniProtKB-KW"/>
</dbReference>
<feature type="non-terminal residue" evidence="11">
    <location>
        <position position="1"/>
    </location>
</feature>
<dbReference type="FunFam" id="3.90.70.10:FF:000031">
    <property type="entry name" value="Cathepsin B"/>
    <property type="match status" value="1"/>
</dbReference>
<dbReference type="InterPro" id="IPR000668">
    <property type="entry name" value="Peptidase_C1A_C"/>
</dbReference>
<name>A0A0B1T7E1_OESDE</name>
<dbReference type="InterPro" id="IPR013128">
    <property type="entry name" value="Peptidase_C1A"/>
</dbReference>
<organism evidence="11 12">
    <name type="scientific">Oesophagostomum dentatum</name>
    <name type="common">Nodular worm</name>
    <dbReference type="NCBI Taxonomy" id="61180"/>
    <lineage>
        <taxon>Eukaryota</taxon>
        <taxon>Metazoa</taxon>
        <taxon>Ecdysozoa</taxon>
        <taxon>Nematoda</taxon>
        <taxon>Chromadorea</taxon>
        <taxon>Rhabditida</taxon>
        <taxon>Rhabditina</taxon>
        <taxon>Rhabditomorpha</taxon>
        <taxon>Strongyloidea</taxon>
        <taxon>Strongylidae</taxon>
        <taxon>Oesophagostomum</taxon>
    </lineage>
</organism>
<evidence type="ECO:0000256" key="1">
    <source>
        <dbReference type="ARBA" id="ARBA00008455"/>
    </source>
</evidence>
<evidence type="ECO:0000313" key="11">
    <source>
        <dbReference type="EMBL" id="KHJ93493.1"/>
    </source>
</evidence>
<proteinExistence type="inferred from homology"/>
<comment type="function">
    <text evidence="9">Expression of the protease correlates with blood-feeding and suggests a role for the protease in blood digestion.</text>
</comment>
<keyword evidence="3" id="KW-0732">Signal</keyword>
<dbReference type="Gene3D" id="3.90.70.10">
    <property type="entry name" value="Cysteine proteinases"/>
    <property type="match status" value="1"/>
</dbReference>
<keyword evidence="2 11" id="KW-0645">Protease</keyword>
<dbReference type="PANTHER" id="PTHR12411">
    <property type="entry name" value="CYSTEINE PROTEASE FAMILY C1-RELATED"/>
    <property type="match status" value="1"/>
</dbReference>
<dbReference type="PROSITE" id="PS00639">
    <property type="entry name" value="THIOL_PROTEASE_HIS"/>
    <property type="match status" value="1"/>
</dbReference>
<keyword evidence="5" id="KW-0788">Thiol protease</keyword>
<reference evidence="11 12" key="1">
    <citation type="submission" date="2014-03" db="EMBL/GenBank/DDBJ databases">
        <title>Draft genome of the hookworm Oesophagostomum dentatum.</title>
        <authorList>
            <person name="Mitreva M."/>
        </authorList>
    </citation>
    <scope>NUCLEOTIDE SEQUENCE [LARGE SCALE GENOMIC DNA]</scope>
    <source>
        <strain evidence="11 12">OD-Hann</strain>
    </source>
</reference>
<evidence type="ECO:0000259" key="10">
    <source>
        <dbReference type="SMART" id="SM00645"/>
    </source>
</evidence>
<dbReference type="Proteomes" id="UP000053660">
    <property type="component" value="Unassembled WGS sequence"/>
</dbReference>
<dbReference type="EMBL" id="KN550743">
    <property type="protein sequence ID" value="KHJ93493.1"/>
    <property type="molecule type" value="Genomic_DNA"/>
</dbReference>
<dbReference type="PROSITE" id="PS00139">
    <property type="entry name" value="THIOL_PROTEASE_CYS"/>
    <property type="match status" value="1"/>
</dbReference>
<protein>
    <submittedName>
        <fullName evidence="11">Papain family cysteine protease</fullName>
    </submittedName>
</protein>
<accession>A0A0B1T7E1</accession>
<keyword evidence="12" id="KW-1185">Reference proteome</keyword>
<dbReference type="AlphaFoldDB" id="A0A0B1T7E1"/>
<feature type="domain" description="Peptidase C1A papain C-terminal" evidence="10">
    <location>
        <begin position="75"/>
        <end position="328"/>
    </location>
</feature>
<evidence type="ECO:0000256" key="3">
    <source>
        <dbReference type="ARBA" id="ARBA00022729"/>
    </source>
</evidence>
<evidence type="ECO:0000256" key="5">
    <source>
        <dbReference type="ARBA" id="ARBA00022807"/>
    </source>
</evidence>
<dbReference type="GO" id="GO:0008234">
    <property type="term" value="F:cysteine-type peptidase activity"/>
    <property type="evidence" value="ECO:0007669"/>
    <property type="project" value="UniProtKB-KW"/>
</dbReference>
<gene>
    <name evidence="11" type="ORF">OESDEN_06595</name>
</gene>
<evidence type="ECO:0000256" key="7">
    <source>
        <dbReference type="ARBA" id="ARBA00023157"/>
    </source>
</evidence>
<sequence>AYRNRQISRQAEELTGEDLIDYVNRKQTLWKAKKHRRFHNYPDRTKWGLMGVNHIRLSVEAKKHLSHTKDLDIDIPETFDAREAWPECKSIKTIRDQSSCGSCWAFGAVEAMSDRICIASNGKTQVSLSADDLLSCCKTCGFGCNGGDPYSAWKYWTKTGIVTGSNYTTHAGCKARIDPYPFPPCEHHSNKTHYDPCKHDLFPTPKCERTCIPSYRDRTYNDDKYYGRTAYGVDDKVEAIQKEILTHGPVEVAFEVYEDFLTYSSGVYVHTAGKLGGGHAVKMLGWGVEQGMPYWLLANSWNEDWGENGKRMNGPGVPGFTDVFTRGKKANPTRPFQTELSKC</sequence>
<dbReference type="MEROPS" id="C01.A51"/>
<evidence type="ECO:0000256" key="6">
    <source>
        <dbReference type="ARBA" id="ARBA00023145"/>
    </source>
</evidence>
<keyword evidence="7" id="KW-1015">Disulfide bond</keyword>
<dbReference type="InterPro" id="IPR025660">
    <property type="entry name" value="Pept_his_AS"/>
</dbReference>
<evidence type="ECO:0000256" key="4">
    <source>
        <dbReference type="ARBA" id="ARBA00022801"/>
    </source>
</evidence>
<dbReference type="CDD" id="cd02620">
    <property type="entry name" value="Peptidase_C1A_CathepsinB"/>
    <property type="match status" value="1"/>
</dbReference>
<dbReference type="OrthoDB" id="640249at2759"/>
<dbReference type="PRINTS" id="PR00705">
    <property type="entry name" value="PAPAIN"/>
</dbReference>
<keyword evidence="8" id="KW-0325">Glycoprotein</keyword>